<organism evidence="2 3">
    <name type="scientific">Carya illinoinensis</name>
    <name type="common">Pecan</name>
    <dbReference type="NCBI Taxonomy" id="32201"/>
    <lineage>
        <taxon>Eukaryota</taxon>
        <taxon>Viridiplantae</taxon>
        <taxon>Streptophyta</taxon>
        <taxon>Embryophyta</taxon>
        <taxon>Tracheophyta</taxon>
        <taxon>Spermatophyta</taxon>
        <taxon>Magnoliopsida</taxon>
        <taxon>eudicotyledons</taxon>
        <taxon>Gunneridae</taxon>
        <taxon>Pentapetalae</taxon>
        <taxon>rosids</taxon>
        <taxon>fabids</taxon>
        <taxon>Fagales</taxon>
        <taxon>Juglandaceae</taxon>
        <taxon>Carya</taxon>
    </lineage>
</organism>
<dbReference type="Proteomes" id="UP000811609">
    <property type="component" value="Chromosome 3"/>
</dbReference>
<protein>
    <recommendedName>
        <fullName evidence="1">Ycf2 N-terminal domain-containing protein</fullName>
    </recommendedName>
</protein>
<sequence length="74" mass="8940">MGRRETYCKPLSDMNLSNSKEKKLQQYLNFNSNMGLVHTSCLEKYSPFKKRKIWSLRLKKCLEKGQMYRIFQRS</sequence>
<proteinExistence type="predicted"/>
<dbReference type="EMBL" id="CM031811">
    <property type="protein sequence ID" value="KAG6658978.1"/>
    <property type="molecule type" value="Genomic_DNA"/>
</dbReference>
<evidence type="ECO:0000259" key="1">
    <source>
        <dbReference type="Pfam" id="PF05695"/>
    </source>
</evidence>
<accession>A0A8T1QV65</accession>
<dbReference type="Pfam" id="PF05695">
    <property type="entry name" value="Ycf2"/>
    <property type="match status" value="1"/>
</dbReference>
<dbReference type="InterPro" id="IPR056777">
    <property type="entry name" value="Ycf2_N"/>
</dbReference>
<gene>
    <name evidence="2" type="ORF">CIPAW_03G000800</name>
</gene>
<keyword evidence="3" id="KW-1185">Reference proteome</keyword>
<name>A0A8T1QV65_CARIL</name>
<dbReference type="AlphaFoldDB" id="A0A8T1QV65"/>
<evidence type="ECO:0000313" key="2">
    <source>
        <dbReference type="EMBL" id="KAG6658978.1"/>
    </source>
</evidence>
<evidence type="ECO:0000313" key="3">
    <source>
        <dbReference type="Proteomes" id="UP000811609"/>
    </source>
</evidence>
<reference evidence="2" key="1">
    <citation type="submission" date="2020-12" db="EMBL/GenBank/DDBJ databases">
        <title>WGS assembly of Carya illinoinensis cv. Pawnee.</title>
        <authorList>
            <person name="Platts A."/>
            <person name="Shu S."/>
            <person name="Wright S."/>
            <person name="Barry K."/>
            <person name="Edger P."/>
            <person name="Pires J.C."/>
            <person name="Schmutz J."/>
        </authorList>
    </citation>
    <scope>NUCLEOTIDE SEQUENCE</scope>
    <source>
        <tissue evidence="2">Leaf</tissue>
    </source>
</reference>
<comment type="caution">
    <text evidence="2">The sequence shown here is derived from an EMBL/GenBank/DDBJ whole genome shotgun (WGS) entry which is preliminary data.</text>
</comment>
<feature type="domain" description="Ycf2 N-terminal" evidence="1">
    <location>
        <begin position="5"/>
        <end position="73"/>
    </location>
</feature>